<protein>
    <submittedName>
        <fullName evidence="4">Uncharacterized protein</fullName>
    </submittedName>
</protein>
<name>A0A7H2BG14_9MICC</name>
<dbReference type="Proteomes" id="UP000516404">
    <property type="component" value="Chromosome"/>
</dbReference>
<dbReference type="RefSeq" id="WP_190725233.1">
    <property type="nucleotide sequence ID" value="NZ_CP061539.1"/>
</dbReference>
<dbReference type="AlphaFoldDB" id="A0A7H2BG14"/>
<feature type="transmembrane region" description="Helical" evidence="2">
    <location>
        <begin position="390"/>
        <end position="411"/>
    </location>
</feature>
<accession>A0A7H2BG14</accession>
<dbReference type="GeneID" id="96623581"/>
<keyword evidence="2" id="KW-0472">Membrane</keyword>
<organism evidence="4 5">
    <name type="scientific">Rothia terrae</name>
    <dbReference type="NCBI Taxonomy" id="396015"/>
    <lineage>
        <taxon>Bacteria</taxon>
        <taxon>Bacillati</taxon>
        <taxon>Actinomycetota</taxon>
        <taxon>Actinomycetes</taxon>
        <taxon>Micrococcales</taxon>
        <taxon>Micrococcaceae</taxon>
        <taxon>Rothia</taxon>
    </lineage>
</organism>
<evidence type="ECO:0000313" key="5">
    <source>
        <dbReference type="Proteomes" id="UP000516404"/>
    </source>
</evidence>
<reference evidence="4 5" key="1">
    <citation type="submission" date="2020-09" db="EMBL/GenBank/DDBJ databases">
        <title>Investigation of environmental microbes.</title>
        <authorList>
            <person name="Ou Y."/>
            <person name="Kang Q."/>
        </authorList>
    </citation>
    <scope>NUCLEOTIDE SEQUENCE [LARGE SCALE GENOMIC DNA]</scope>
    <source>
        <strain evidence="4 5">KJZ-14</strain>
    </source>
</reference>
<keyword evidence="2" id="KW-1133">Transmembrane helix</keyword>
<proteinExistence type="predicted"/>
<evidence type="ECO:0000313" key="4">
    <source>
        <dbReference type="EMBL" id="QNV38610.1"/>
    </source>
</evidence>
<gene>
    <name evidence="4" type="ORF">IDM49_04980</name>
</gene>
<evidence type="ECO:0000256" key="2">
    <source>
        <dbReference type="SAM" id="Phobius"/>
    </source>
</evidence>
<feature type="compositionally biased region" description="Low complexity" evidence="1">
    <location>
        <begin position="57"/>
        <end position="91"/>
    </location>
</feature>
<feature type="compositionally biased region" description="Low complexity" evidence="1">
    <location>
        <begin position="120"/>
        <end position="134"/>
    </location>
</feature>
<feature type="compositionally biased region" description="Low complexity" evidence="1">
    <location>
        <begin position="203"/>
        <end position="229"/>
    </location>
</feature>
<feature type="compositionally biased region" description="Polar residues" evidence="1">
    <location>
        <begin position="106"/>
        <end position="115"/>
    </location>
</feature>
<dbReference type="KEGG" id="rter:IDM49_04980"/>
<feature type="region of interest" description="Disordered" evidence="1">
    <location>
        <begin position="48"/>
        <end position="277"/>
    </location>
</feature>
<feature type="signal peptide" evidence="3">
    <location>
        <begin position="1"/>
        <end position="28"/>
    </location>
</feature>
<sequence>MRSLNRSSLVAVAAGSVAAVACGAGAWADPIQQGEQLDSPVLVQEFATPVSPQPSSTVLATPVVPTPAEVPTSQPSTVAPAESPVPAPSVTEPVPSSSAGEPTPTSPVDESQSPAPSDLPTAAPTVNPTPAPTAESTDVPGEETQLPVPEESDEATQTPVSDITGATADPHPGVSPSPITPEPTEHTVEPVAPTPPIEATHNEPVQPVSPDSVVPQPAPSVAPEQPSSPNASLPVPAPNVPQNDVNPAQVVAPRFSVQSSPTHQEAPAQQVPSSEQLPQSAHIIEQANRPLMTFGVQSKPDARNDKTGNTVGSTLGSIFHGSGSLQEGQIPGAAEWVSSYLDATEPKERGRLTAGSNFGVNGAKDTKSVAGGSNTYGNVMRGESLISGSLPLAAFSALALTSIAVIIRIFIATNRKS</sequence>
<keyword evidence="2" id="KW-0812">Transmembrane</keyword>
<dbReference type="EMBL" id="CP061539">
    <property type="protein sequence ID" value="QNV38610.1"/>
    <property type="molecule type" value="Genomic_DNA"/>
</dbReference>
<keyword evidence="5" id="KW-1185">Reference proteome</keyword>
<evidence type="ECO:0000256" key="1">
    <source>
        <dbReference type="SAM" id="MobiDB-lite"/>
    </source>
</evidence>
<feature type="chain" id="PRO_5028966714" evidence="3">
    <location>
        <begin position="29"/>
        <end position="417"/>
    </location>
</feature>
<dbReference type="PROSITE" id="PS51257">
    <property type="entry name" value="PROKAR_LIPOPROTEIN"/>
    <property type="match status" value="1"/>
</dbReference>
<keyword evidence="3" id="KW-0732">Signal</keyword>
<evidence type="ECO:0000256" key="3">
    <source>
        <dbReference type="SAM" id="SignalP"/>
    </source>
</evidence>